<dbReference type="Gene3D" id="3.30.1340.30">
    <property type="match status" value="1"/>
</dbReference>
<organism evidence="3 4">
    <name type="scientific">Luteibacter pinisoli</name>
    <dbReference type="NCBI Taxonomy" id="2589080"/>
    <lineage>
        <taxon>Bacteria</taxon>
        <taxon>Pseudomonadati</taxon>
        <taxon>Pseudomonadota</taxon>
        <taxon>Gammaproteobacteria</taxon>
        <taxon>Lysobacterales</taxon>
        <taxon>Rhodanobacteraceae</taxon>
        <taxon>Luteibacter</taxon>
    </lineage>
</organism>
<dbReference type="PANTHER" id="PTHR34606">
    <property type="entry name" value="BON DOMAIN-CONTAINING PROTEIN"/>
    <property type="match status" value="1"/>
</dbReference>
<evidence type="ECO:0000313" key="4">
    <source>
        <dbReference type="Proteomes" id="UP000316093"/>
    </source>
</evidence>
<proteinExistence type="predicted"/>
<feature type="domain" description="BON" evidence="2">
    <location>
        <begin position="39"/>
        <end position="109"/>
    </location>
</feature>
<dbReference type="SMART" id="SM00749">
    <property type="entry name" value="BON"/>
    <property type="match status" value="1"/>
</dbReference>
<dbReference type="OrthoDB" id="5957063at2"/>
<feature type="region of interest" description="Disordered" evidence="1">
    <location>
        <begin position="1"/>
        <end position="38"/>
    </location>
</feature>
<reference evidence="3 4" key="1">
    <citation type="submission" date="2019-06" db="EMBL/GenBank/DDBJ databases">
        <title>A complete genome sequence for Luteibacter pinisoli MAH-14.</title>
        <authorList>
            <person name="Baltrus D.A."/>
        </authorList>
    </citation>
    <scope>NUCLEOTIDE SEQUENCE [LARGE SCALE GENOMIC DNA]</scope>
    <source>
        <strain evidence="3 4">MAH-14</strain>
    </source>
</reference>
<sequence>MAAAPAFAQDASKVDNTQINKRDRSGDHGTPIDQPNDAANIKVAAAVRKAIVDDDSLSTMAHNVKFIASNGTVTLRGPVKDVAEKARVEQLAKGVAGVTQVDNQLDIKH</sequence>
<dbReference type="AlphaFoldDB" id="A0A4Y5Z509"/>
<dbReference type="InterPro" id="IPR014004">
    <property type="entry name" value="Transpt-assoc_nodulatn_dom_bac"/>
</dbReference>
<evidence type="ECO:0000313" key="3">
    <source>
        <dbReference type="EMBL" id="QDE39615.1"/>
    </source>
</evidence>
<dbReference type="InterPro" id="IPR051686">
    <property type="entry name" value="Lipoprotein_DolP"/>
</dbReference>
<protein>
    <submittedName>
        <fullName evidence="3">BON domain-containing protein</fullName>
    </submittedName>
</protein>
<dbReference type="Proteomes" id="UP000316093">
    <property type="component" value="Chromosome"/>
</dbReference>
<evidence type="ECO:0000259" key="2">
    <source>
        <dbReference type="PROSITE" id="PS50914"/>
    </source>
</evidence>
<dbReference type="InterPro" id="IPR007055">
    <property type="entry name" value="BON_dom"/>
</dbReference>
<evidence type="ECO:0000256" key="1">
    <source>
        <dbReference type="SAM" id="MobiDB-lite"/>
    </source>
</evidence>
<dbReference type="PANTHER" id="PTHR34606:SF15">
    <property type="entry name" value="BON DOMAIN-CONTAINING PROTEIN"/>
    <property type="match status" value="1"/>
</dbReference>
<dbReference type="RefSeq" id="WP_139982497.1">
    <property type="nucleotide sequence ID" value="NZ_CP041046.1"/>
</dbReference>
<dbReference type="Pfam" id="PF04972">
    <property type="entry name" value="BON"/>
    <property type="match status" value="1"/>
</dbReference>
<dbReference type="PROSITE" id="PS50914">
    <property type="entry name" value="BON"/>
    <property type="match status" value="1"/>
</dbReference>
<dbReference type="KEGG" id="lpy:FIV34_10565"/>
<gene>
    <name evidence="3" type="ORF">FIV34_10565</name>
</gene>
<keyword evidence="4" id="KW-1185">Reference proteome</keyword>
<name>A0A4Y5Z509_9GAMM</name>
<accession>A0A4Y5Z509</accession>
<dbReference type="EMBL" id="CP041046">
    <property type="protein sequence ID" value="QDE39615.1"/>
    <property type="molecule type" value="Genomic_DNA"/>
</dbReference>